<feature type="coiled-coil region" evidence="1">
    <location>
        <begin position="32"/>
        <end position="64"/>
    </location>
</feature>
<organism evidence="2 3">
    <name type="scientific">Spiroplasma kunkelii CR2-3x</name>
    <dbReference type="NCBI Taxonomy" id="273035"/>
    <lineage>
        <taxon>Bacteria</taxon>
        <taxon>Bacillati</taxon>
        <taxon>Mycoplasmatota</taxon>
        <taxon>Mollicutes</taxon>
        <taxon>Entomoplasmatales</taxon>
        <taxon>Spiroplasmataceae</taxon>
        <taxon>Spiroplasma</taxon>
    </lineage>
</organism>
<dbReference type="STRING" id="273035.SKUN_001473"/>
<keyword evidence="1" id="KW-0175">Coiled coil</keyword>
<sequence length="74" mass="8666">MLKILKLDENCEPIKNENGTYVIEDFKLDEVINNAIEEYKTTQSEEETKKAEEEAAEKAVLEEAKKERIDYLEK</sequence>
<keyword evidence="3" id="KW-1185">Reference proteome</keyword>
<dbReference type="RefSeq" id="WP_053391374.1">
    <property type="nucleotide sequence ID" value="NZ_CP010899.1"/>
</dbReference>
<protein>
    <submittedName>
        <fullName evidence="2">Uncharacterized protein</fullName>
    </submittedName>
</protein>
<gene>
    <name evidence="2" type="ORF">SKUN_001473</name>
</gene>
<dbReference type="Proteomes" id="UP000062963">
    <property type="component" value="Chromosome"/>
</dbReference>
<dbReference type="EMBL" id="CP010899">
    <property type="protein sequence ID" value="ALA98332.1"/>
    <property type="molecule type" value="Genomic_DNA"/>
</dbReference>
<dbReference type="PATRIC" id="fig|273035.7.peg.1819"/>
<name>A0A0K2JIU0_SPIKU</name>
<evidence type="ECO:0000313" key="3">
    <source>
        <dbReference type="Proteomes" id="UP000062963"/>
    </source>
</evidence>
<evidence type="ECO:0000256" key="1">
    <source>
        <dbReference type="SAM" id="Coils"/>
    </source>
</evidence>
<reference evidence="2 3" key="1">
    <citation type="journal article" date="2015" name="Genome Announc.">
        <title>Complete Genome Sequence of Spiroplasma kunkelii Strain CR2-3x, Causal Agent of Corn Stunt Disease in Zea mays L.</title>
        <authorList>
            <person name="Davis R.E."/>
            <person name="Shao J."/>
            <person name="Dally E.L."/>
            <person name="Zhao Y."/>
            <person name="Gasparich G.E."/>
            <person name="Gaynor B.J."/>
            <person name="Athey J.C."/>
            <person name="Harrison N.A."/>
            <person name="Donofrio N."/>
        </authorList>
    </citation>
    <scope>NUCLEOTIDE SEQUENCE [LARGE SCALE GENOMIC DNA]</scope>
    <source>
        <strain evidence="2 3">CR2-3x</strain>
    </source>
</reference>
<dbReference type="AlphaFoldDB" id="A0A0K2JIU0"/>
<accession>A0A0K2JIU0</accession>
<evidence type="ECO:0000313" key="2">
    <source>
        <dbReference type="EMBL" id="ALA98332.1"/>
    </source>
</evidence>
<dbReference type="KEGG" id="skn:SKUN_001473"/>
<proteinExistence type="predicted"/>